<evidence type="ECO:0000313" key="3">
    <source>
        <dbReference type="WBParaSite" id="nRc.2.0.1.t36546-RA"/>
    </source>
</evidence>
<feature type="domain" description="Repulsive guidance molecule C-terminal" evidence="1">
    <location>
        <begin position="1"/>
        <end position="41"/>
    </location>
</feature>
<evidence type="ECO:0000313" key="2">
    <source>
        <dbReference type="Proteomes" id="UP000887565"/>
    </source>
</evidence>
<name>A0A915KET9_ROMCU</name>
<reference evidence="3" key="1">
    <citation type="submission" date="2022-11" db="UniProtKB">
        <authorList>
            <consortium name="WormBaseParasite"/>
        </authorList>
    </citation>
    <scope>IDENTIFICATION</scope>
</reference>
<dbReference type="Pfam" id="PF06534">
    <property type="entry name" value="RGM_C"/>
    <property type="match status" value="1"/>
</dbReference>
<keyword evidence="2" id="KW-1185">Reference proteome</keyword>
<accession>A0A915KET9</accession>
<proteinExistence type="predicted"/>
<evidence type="ECO:0000259" key="1">
    <source>
        <dbReference type="Pfam" id="PF06534"/>
    </source>
</evidence>
<protein>
    <submittedName>
        <fullName evidence="3">Repulsive guidance molecule C-terminal domain-containing protein</fullName>
    </submittedName>
</protein>
<organism evidence="2 3">
    <name type="scientific">Romanomermis culicivorax</name>
    <name type="common">Nematode worm</name>
    <dbReference type="NCBI Taxonomy" id="13658"/>
    <lineage>
        <taxon>Eukaryota</taxon>
        <taxon>Metazoa</taxon>
        <taxon>Ecdysozoa</taxon>
        <taxon>Nematoda</taxon>
        <taxon>Enoplea</taxon>
        <taxon>Dorylaimia</taxon>
        <taxon>Mermithida</taxon>
        <taxon>Mermithoidea</taxon>
        <taxon>Mermithidae</taxon>
        <taxon>Romanomermis</taxon>
    </lineage>
</organism>
<dbReference type="Proteomes" id="UP000887565">
    <property type="component" value="Unplaced"/>
</dbReference>
<dbReference type="AlphaFoldDB" id="A0A915KET9"/>
<dbReference type="Gene3D" id="3.40.1000.10">
    <property type="entry name" value="Mog1/PsbP, alpha/beta/alpha sandwich"/>
    <property type="match status" value="1"/>
</dbReference>
<dbReference type="InterPro" id="IPR009496">
    <property type="entry name" value="RGM_C"/>
</dbReference>
<dbReference type="WBParaSite" id="nRc.2.0.1.t36546-RA">
    <property type="protein sequence ID" value="nRc.2.0.1.t36546-RA"/>
    <property type="gene ID" value="nRc.2.0.1.g36546"/>
</dbReference>
<sequence>ISIIIKALPGCTEQKTYTATQDSLPSYFDDGTIHSGEPSTSNGDSFAYPYRDGLDTRKRRAPPVLFIESKIFG</sequence>